<feature type="region of interest" description="Disordered" evidence="1">
    <location>
        <begin position="37"/>
        <end position="77"/>
    </location>
</feature>
<evidence type="ECO:0000313" key="2">
    <source>
        <dbReference type="EnsemblMetazoa" id="PPA36236.1"/>
    </source>
</evidence>
<evidence type="ECO:0000313" key="3">
    <source>
        <dbReference type="Proteomes" id="UP000005239"/>
    </source>
</evidence>
<accession>A0A8R1UN02</accession>
<keyword evidence="3" id="KW-1185">Reference proteome</keyword>
<gene>
    <name evidence="2" type="primary">WBGene00274605</name>
</gene>
<dbReference type="EnsemblMetazoa" id="PPA36236.1">
    <property type="protein sequence ID" value="PPA36236.1"/>
    <property type="gene ID" value="WBGene00274605"/>
</dbReference>
<organism evidence="2 3">
    <name type="scientific">Pristionchus pacificus</name>
    <name type="common">Parasitic nematode worm</name>
    <dbReference type="NCBI Taxonomy" id="54126"/>
    <lineage>
        <taxon>Eukaryota</taxon>
        <taxon>Metazoa</taxon>
        <taxon>Ecdysozoa</taxon>
        <taxon>Nematoda</taxon>
        <taxon>Chromadorea</taxon>
        <taxon>Rhabditida</taxon>
        <taxon>Rhabditina</taxon>
        <taxon>Diplogasteromorpha</taxon>
        <taxon>Diplogasteroidea</taxon>
        <taxon>Neodiplogasteridae</taxon>
        <taxon>Pristionchus</taxon>
    </lineage>
</organism>
<dbReference type="AlphaFoldDB" id="A0A2A6CWU7"/>
<sequence>MCRLFPYYVVSAVISPPGPTVVSSPLARRHFPNVPRVQCSTSGSLAKPSIAMSTTTGDSSKPHPSRRPPKSNDKPAAEFSLRLRLQLQYA</sequence>
<protein>
    <submittedName>
        <fullName evidence="2">Uncharacterized protein</fullName>
    </submittedName>
</protein>
<reference evidence="3" key="1">
    <citation type="journal article" date="2008" name="Nat. Genet.">
        <title>The Pristionchus pacificus genome provides a unique perspective on nematode lifestyle and parasitism.</title>
        <authorList>
            <person name="Dieterich C."/>
            <person name="Clifton S.W."/>
            <person name="Schuster L.N."/>
            <person name="Chinwalla A."/>
            <person name="Delehaunty K."/>
            <person name="Dinkelacker I."/>
            <person name="Fulton L."/>
            <person name="Fulton R."/>
            <person name="Godfrey J."/>
            <person name="Minx P."/>
            <person name="Mitreva M."/>
            <person name="Roeseler W."/>
            <person name="Tian H."/>
            <person name="Witte H."/>
            <person name="Yang S.P."/>
            <person name="Wilson R.K."/>
            <person name="Sommer R.J."/>
        </authorList>
    </citation>
    <scope>NUCLEOTIDE SEQUENCE [LARGE SCALE GENOMIC DNA]</scope>
    <source>
        <strain evidence="3">PS312</strain>
    </source>
</reference>
<proteinExistence type="predicted"/>
<accession>A0A2A6CWU7</accession>
<name>A0A2A6CWU7_PRIPA</name>
<evidence type="ECO:0000256" key="1">
    <source>
        <dbReference type="SAM" id="MobiDB-lite"/>
    </source>
</evidence>
<reference evidence="2" key="2">
    <citation type="submission" date="2022-06" db="UniProtKB">
        <authorList>
            <consortium name="EnsemblMetazoa"/>
        </authorList>
    </citation>
    <scope>IDENTIFICATION</scope>
    <source>
        <strain evidence="2">PS312</strain>
    </source>
</reference>
<dbReference type="Proteomes" id="UP000005239">
    <property type="component" value="Unassembled WGS sequence"/>
</dbReference>